<dbReference type="Proteomes" id="UP000711391">
    <property type="component" value="Unassembled WGS sequence"/>
</dbReference>
<feature type="domain" description="DUF1285" evidence="1">
    <location>
        <begin position="19"/>
        <end position="83"/>
    </location>
</feature>
<dbReference type="InterPro" id="IPR048342">
    <property type="entry name" value="DUF1285_C"/>
</dbReference>
<dbReference type="Gene3D" id="3.10.540.10">
    <property type="entry name" value="duf1285 like domain"/>
    <property type="match status" value="1"/>
</dbReference>
<evidence type="ECO:0000313" key="3">
    <source>
        <dbReference type="EMBL" id="MBL6818599.1"/>
    </source>
</evidence>
<reference evidence="3" key="1">
    <citation type="submission" date="2020-10" db="EMBL/GenBank/DDBJ databases">
        <title>Microbiome of the Black Sea water column analyzed by genome centric metagenomics.</title>
        <authorList>
            <person name="Cabello-Yeves P.J."/>
            <person name="Callieri C."/>
            <person name="Picazo A."/>
            <person name="Mehrshad M."/>
            <person name="Haro-Moreno J.M."/>
            <person name="Roda-Garcia J."/>
            <person name="Dzembekova N."/>
            <person name="Slabakova V."/>
            <person name="Slabakova N."/>
            <person name="Moncheva S."/>
            <person name="Rodriguez-Valera F."/>
        </authorList>
    </citation>
    <scope>NUCLEOTIDE SEQUENCE</scope>
    <source>
        <strain evidence="3">BS307-5m-G50</strain>
    </source>
</reference>
<evidence type="ECO:0000259" key="1">
    <source>
        <dbReference type="Pfam" id="PF06938"/>
    </source>
</evidence>
<gene>
    <name evidence="3" type="ORF">ISQ64_04260</name>
</gene>
<accession>A0A937IDK1</accession>
<sequence length="178" mass="20854">MNISKIANNIKESNKSEFPPVHLWNPQICEGQEISINREGDWFYNNSLIKNHKLVKLFSTVLKNDNNKYYLVTPYEKVPVYVDIAPYLITDFTIEKELIKLHTNADYSFYLNDKNSMELQKFDDIFIPIVNVRSNIKGFFSRSIYYNLIELALKDNVIIDNVLYINSDNKNHPLGRIA</sequence>
<dbReference type="InterPro" id="IPR023361">
    <property type="entry name" value="DUF1285_beta_roll_sf"/>
</dbReference>
<evidence type="ECO:0000259" key="2">
    <source>
        <dbReference type="Pfam" id="PF21028"/>
    </source>
</evidence>
<dbReference type="AlphaFoldDB" id="A0A937IDK1"/>
<organism evidence="3 4">
    <name type="scientific">SAR86 cluster bacterium</name>
    <dbReference type="NCBI Taxonomy" id="2030880"/>
    <lineage>
        <taxon>Bacteria</taxon>
        <taxon>Pseudomonadati</taxon>
        <taxon>Pseudomonadota</taxon>
        <taxon>Gammaproteobacteria</taxon>
        <taxon>SAR86 cluster</taxon>
    </lineage>
</organism>
<dbReference type="EMBL" id="JADHQD010000029">
    <property type="protein sequence ID" value="MBL6818599.1"/>
    <property type="molecule type" value="Genomic_DNA"/>
</dbReference>
<dbReference type="InterPro" id="IPR048341">
    <property type="entry name" value="DUF1285_N"/>
</dbReference>
<comment type="caution">
    <text evidence="3">The sequence shown here is derived from an EMBL/GenBank/DDBJ whole genome shotgun (WGS) entry which is preliminary data.</text>
</comment>
<dbReference type="Pfam" id="PF21028">
    <property type="entry name" value="DUF1285_C"/>
    <property type="match status" value="1"/>
</dbReference>
<dbReference type="Gene3D" id="2.30.270.10">
    <property type="entry name" value="duf1285 protein"/>
    <property type="match status" value="1"/>
</dbReference>
<feature type="domain" description="DUF1285" evidence="2">
    <location>
        <begin position="86"/>
        <end position="174"/>
    </location>
</feature>
<proteinExistence type="predicted"/>
<protein>
    <submittedName>
        <fullName evidence="3">DUF1285 domain-containing protein</fullName>
    </submittedName>
</protein>
<evidence type="ECO:0000313" key="4">
    <source>
        <dbReference type="Proteomes" id="UP000711391"/>
    </source>
</evidence>
<name>A0A937IDK1_9GAMM</name>
<dbReference type="Pfam" id="PF06938">
    <property type="entry name" value="DUF1285_N"/>
    <property type="match status" value="1"/>
</dbReference>